<evidence type="ECO:0000256" key="1">
    <source>
        <dbReference type="ARBA" id="ARBA00022679"/>
    </source>
</evidence>
<dbReference type="AlphaFoldDB" id="A0A381S908"/>
<gene>
    <name evidence="4" type="ORF">METZ01_LOCUS52642</name>
</gene>
<protein>
    <recommendedName>
        <fullName evidence="3">Carbohydrate kinase PfkB domain-containing protein</fullName>
    </recommendedName>
</protein>
<name>A0A381S908_9ZZZZ</name>
<sequence>MSILAVGSVALDSVETPFGHAERVIGGSAVFFSASASLLSDVSVVGVVGDDYPLDQLAFLKNRGVDLSGIQRERGESFSWVGKYHSDLSSRDTIETRLGVFEGFNPRIPKELQQSEYVFLGNIDPTLQHQVLDQVDSPSLVACDTMNYWIEGNRESLINLLARVDILMLNDEEARQLSEKSNLLQASRWIQEQGPKMVVVKKGEHGAALFTGDEIFFVPGFPLEQVFDPTGAGDAFAGGLLGYISKKNSTSVADLRRAVVYGSVLGSFAVQKFSIDGLRDLTESDIFRRVKQLNAMTTFEIDEGVEDFV</sequence>
<dbReference type="InterPro" id="IPR011611">
    <property type="entry name" value="PfkB_dom"/>
</dbReference>
<dbReference type="PANTHER" id="PTHR10584:SF166">
    <property type="entry name" value="RIBOKINASE"/>
    <property type="match status" value="1"/>
</dbReference>
<evidence type="ECO:0000313" key="4">
    <source>
        <dbReference type="EMBL" id="SUZ99788.1"/>
    </source>
</evidence>
<accession>A0A381S908</accession>
<keyword evidence="2" id="KW-0418">Kinase</keyword>
<dbReference type="InterPro" id="IPR002173">
    <property type="entry name" value="Carboh/pur_kinase_PfkB_CS"/>
</dbReference>
<dbReference type="GO" id="GO:0016301">
    <property type="term" value="F:kinase activity"/>
    <property type="evidence" value="ECO:0007669"/>
    <property type="project" value="UniProtKB-KW"/>
</dbReference>
<feature type="domain" description="Carbohydrate kinase PfkB" evidence="3">
    <location>
        <begin position="22"/>
        <end position="273"/>
    </location>
</feature>
<dbReference type="PROSITE" id="PS00584">
    <property type="entry name" value="PFKB_KINASES_2"/>
    <property type="match status" value="1"/>
</dbReference>
<dbReference type="InterPro" id="IPR029056">
    <property type="entry name" value="Ribokinase-like"/>
</dbReference>
<dbReference type="Pfam" id="PF00294">
    <property type="entry name" value="PfkB"/>
    <property type="match status" value="1"/>
</dbReference>
<dbReference type="SUPFAM" id="SSF53613">
    <property type="entry name" value="Ribokinase-like"/>
    <property type="match status" value="1"/>
</dbReference>
<reference evidence="4" key="1">
    <citation type="submission" date="2018-05" db="EMBL/GenBank/DDBJ databases">
        <authorList>
            <person name="Lanie J.A."/>
            <person name="Ng W.-L."/>
            <person name="Kazmierczak K.M."/>
            <person name="Andrzejewski T.M."/>
            <person name="Davidsen T.M."/>
            <person name="Wayne K.J."/>
            <person name="Tettelin H."/>
            <person name="Glass J.I."/>
            <person name="Rusch D."/>
            <person name="Podicherti R."/>
            <person name="Tsui H.-C.T."/>
            <person name="Winkler M.E."/>
        </authorList>
    </citation>
    <scope>NUCLEOTIDE SEQUENCE</scope>
</reference>
<dbReference type="Gene3D" id="3.40.1190.20">
    <property type="match status" value="1"/>
</dbReference>
<evidence type="ECO:0000256" key="2">
    <source>
        <dbReference type="ARBA" id="ARBA00022777"/>
    </source>
</evidence>
<organism evidence="4">
    <name type="scientific">marine metagenome</name>
    <dbReference type="NCBI Taxonomy" id="408172"/>
    <lineage>
        <taxon>unclassified sequences</taxon>
        <taxon>metagenomes</taxon>
        <taxon>ecological metagenomes</taxon>
    </lineage>
</organism>
<dbReference type="GO" id="GO:0005829">
    <property type="term" value="C:cytosol"/>
    <property type="evidence" value="ECO:0007669"/>
    <property type="project" value="TreeGrafter"/>
</dbReference>
<proteinExistence type="predicted"/>
<dbReference type="PANTHER" id="PTHR10584">
    <property type="entry name" value="SUGAR KINASE"/>
    <property type="match status" value="1"/>
</dbReference>
<keyword evidence="1" id="KW-0808">Transferase</keyword>
<dbReference type="EMBL" id="UINC01002737">
    <property type="protein sequence ID" value="SUZ99788.1"/>
    <property type="molecule type" value="Genomic_DNA"/>
</dbReference>
<evidence type="ECO:0000259" key="3">
    <source>
        <dbReference type="Pfam" id="PF00294"/>
    </source>
</evidence>